<dbReference type="RefSeq" id="WP_184250330.1">
    <property type="nucleotide sequence ID" value="NZ_JACHON010000021.1"/>
</dbReference>
<dbReference type="NCBIfam" id="TIGR03292">
    <property type="entry name" value="PhnH_redo"/>
    <property type="match status" value="1"/>
</dbReference>
<dbReference type="GO" id="GO:0061693">
    <property type="term" value="F:alpha-D-ribose 1-methylphosphonate 5-triphosphate synthase activity"/>
    <property type="evidence" value="ECO:0007669"/>
    <property type="project" value="UniProtKB-EC"/>
</dbReference>
<evidence type="ECO:0000313" key="2">
    <source>
        <dbReference type="Proteomes" id="UP000572212"/>
    </source>
</evidence>
<evidence type="ECO:0000313" key="1">
    <source>
        <dbReference type="EMBL" id="MBB6514044.1"/>
    </source>
</evidence>
<organism evidence="1 2">
    <name type="scientific">Gracilibacillus halotolerans</name>
    <dbReference type="NCBI Taxonomy" id="74386"/>
    <lineage>
        <taxon>Bacteria</taxon>
        <taxon>Bacillati</taxon>
        <taxon>Bacillota</taxon>
        <taxon>Bacilli</taxon>
        <taxon>Bacillales</taxon>
        <taxon>Bacillaceae</taxon>
        <taxon>Gracilibacillus</taxon>
    </lineage>
</organism>
<dbReference type="Pfam" id="PF05845">
    <property type="entry name" value="PhnH"/>
    <property type="match status" value="1"/>
</dbReference>
<dbReference type="Proteomes" id="UP000572212">
    <property type="component" value="Unassembled WGS sequence"/>
</dbReference>
<keyword evidence="2" id="KW-1185">Reference proteome</keyword>
<dbReference type="InterPro" id="IPR008772">
    <property type="entry name" value="Phosphonate_metab_PhnH"/>
</dbReference>
<keyword evidence="1" id="KW-0808">Transferase</keyword>
<accession>A0A841RSY3</accession>
<reference evidence="1 2" key="1">
    <citation type="submission" date="2020-08" db="EMBL/GenBank/DDBJ databases">
        <title>Genomic Encyclopedia of Type Strains, Phase IV (KMG-IV): sequencing the most valuable type-strain genomes for metagenomic binning, comparative biology and taxonomic classification.</title>
        <authorList>
            <person name="Goeker M."/>
        </authorList>
    </citation>
    <scope>NUCLEOTIDE SEQUENCE [LARGE SCALE GENOMIC DNA]</scope>
    <source>
        <strain evidence="1 2">DSM 11805</strain>
    </source>
</reference>
<name>A0A841RSY3_9BACI</name>
<comment type="caution">
    <text evidence="1">The sequence shown here is derived from an EMBL/GenBank/DDBJ whole genome shotgun (WGS) entry which is preliminary data.</text>
</comment>
<protein>
    <submittedName>
        <fullName evidence="1">Alpha-D-ribose 1-methylphosphonate 5-triphosphate synthase subunit PhnH</fullName>
        <ecNumber evidence="1">2.7.8.37</ecNumber>
    </submittedName>
</protein>
<dbReference type="Gene3D" id="3.40.50.11310">
    <property type="entry name" value="Bacterial phosphonate metabolism protein PhnH"/>
    <property type="match status" value="1"/>
</dbReference>
<proteinExistence type="predicted"/>
<dbReference type="PIRSF" id="PIRSF020680">
    <property type="entry name" value="PhnH"/>
    <property type="match status" value="1"/>
</dbReference>
<dbReference type="InterPro" id="IPR038058">
    <property type="entry name" value="PhnH-like_sp"/>
</dbReference>
<sequence>MAVALDIVHDTQETYRKVLTSMSRPGTISTVIGDMDNPFPCHYATFLTILTLLDREVYFHVISDGENLSKVITDYTLAQETSIENADFIIVPNGTNEEAVIDAMQKCKVGTLEDPQNSSTWIIEQNMISVTGTITLTGPGIKHTTSLHLDITAELLEMRNRRVQEFPLGIDLIFTDPVSLACIPRTTKVSLDGGVI</sequence>
<dbReference type="AlphaFoldDB" id="A0A841RSY3"/>
<dbReference type="SUPFAM" id="SSF159709">
    <property type="entry name" value="PhnH-like"/>
    <property type="match status" value="1"/>
</dbReference>
<gene>
    <name evidence="1" type="ORF">GGQ92_002865</name>
</gene>
<dbReference type="EC" id="2.7.8.37" evidence="1"/>
<dbReference type="GO" id="GO:0019634">
    <property type="term" value="P:organic phosphonate metabolic process"/>
    <property type="evidence" value="ECO:0007669"/>
    <property type="project" value="InterPro"/>
</dbReference>
<dbReference type="EMBL" id="JACHON010000021">
    <property type="protein sequence ID" value="MBB6514044.1"/>
    <property type="molecule type" value="Genomic_DNA"/>
</dbReference>